<dbReference type="AlphaFoldDB" id="A0A2S5A1E6"/>
<name>A0A2S5A1E6_9SPHI</name>
<organism evidence="1 2">
    <name type="scientific">Solitalea longa</name>
    <dbReference type="NCBI Taxonomy" id="2079460"/>
    <lineage>
        <taxon>Bacteria</taxon>
        <taxon>Pseudomonadati</taxon>
        <taxon>Bacteroidota</taxon>
        <taxon>Sphingobacteriia</taxon>
        <taxon>Sphingobacteriales</taxon>
        <taxon>Sphingobacteriaceae</taxon>
        <taxon>Solitalea</taxon>
    </lineage>
</organism>
<dbReference type="SUPFAM" id="SSF52540">
    <property type="entry name" value="P-loop containing nucleoside triphosphate hydrolases"/>
    <property type="match status" value="1"/>
</dbReference>
<proteinExistence type="predicted"/>
<keyword evidence="2" id="KW-1185">Reference proteome</keyword>
<comment type="caution">
    <text evidence="1">The sequence shown here is derived from an EMBL/GenBank/DDBJ whole genome shotgun (WGS) entry which is preliminary data.</text>
</comment>
<reference evidence="1 2" key="1">
    <citation type="submission" date="2018-01" db="EMBL/GenBank/DDBJ databases">
        <authorList>
            <person name="Gaut B.S."/>
            <person name="Morton B.R."/>
            <person name="Clegg M.T."/>
            <person name="Duvall M.R."/>
        </authorList>
    </citation>
    <scope>NUCLEOTIDE SEQUENCE [LARGE SCALE GENOMIC DNA]</scope>
    <source>
        <strain evidence="1 2">HR-AV</strain>
    </source>
</reference>
<protein>
    <submittedName>
        <fullName evidence="1">ATPase</fullName>
    </submittedName>
</protein>
<dbReference type="Gene3D" id="3.40.50.300">
    <property type="entry name" value="P-loop containing nucleotide triphosphate hydrolases"/>
    <property type="match status" value="1"/>
</dbReference>
<evidence type="ECO:0000313" key="1">
    <source>
        <dbReference type="EMBL" id="POY36420.1"/>
    </source>
</evidence>
<accession>A0A2S5A1E6</accession>
<gene>
    <name evidence="1" type="ORF">C3K47_11790</name>
</gene>
<dbReference type="EMBL" id="PQVF01000007">
    <property type="protein sequence ID" value="POY36420.1"/>
    <property type="molecule type" value="Genomic_DNA"/>
</dbReference>
<dbReference type="InterPro" id="IPR027417">
    <property type="entry name" value="P-loop_NTPase"/>
</dbReference>
<dbReference type="Proteomes" id="UP000236893">
    <property type="component" value="Unassembled WGS sequence"/>
</dbReference>
<evidence type="ECO:0000313" key="2">
    <source>
        <dbReference type="Proteomes" id="UP000236893"/>
    </source>
</evidence>
<sequence length="215" mass="25187">MPALQKTMPNHYNFDQVIQFLATKGKQIYGPHFRIHVEDYEILFQLAVYFLKDKDQLKRLSLSPHKGILLTGPIGSGKTSLMNLCRFLQPEHQRFLVKPCRDISFEFQEHGYAAIHRYGKDSFQLIKGSVITKTYCFDDLGTENTLKHYGNECNVMAEILLTRYDLFVTQKLKTHITTNLNSQELENLYGNRVRSRLREMFNLIAFDKDTMDKRK</sequence>
<dbReference type="OrthoDB" id="835620at2"/>